<dbReference type="SUPFAM" id="SSF103481">
    <property type="entry name" value="Multidrug resistance efflux transporter EmrE"/>
    <property type="match status" value="2"/>
</dbReference>
<gene>
    <name evidence="7" type="ORF">CHLNCDRAFT_145532</name>
</gene>
<evidence type="ECO:0000256" key="5">
    <source>
        <dbReference type="SAM" id="MobiDB-lite"/>
    </source>
</evidence>
<comment type="subcellular location">
    <subcellularLocation>
        <location evidence="1">Membrane</location>
        <topology evidence="1">Multi-pass membrane protein</topology>
    </subcellularLocation>
</comment>
<feature type="compositionally biased region" description="Low complexity" evidence="5">
    <location>
        <begin position="418"/>
        <end position="433"/>
    </location>
</feature>
<feature type="transmembrane region" description="Helical" evidence="6">
    <location>
        <begin position="552"/>
        <end position="572"/>
    </location>
</feature>
<proteinExistence type="predicted"/>
<feature type="transmembrane region" description="Helical" evidence="6">
    <location>
        <begin position="632"/>
        <end position="656"/>
    </location>
</feature>
<evidence type="ECO:0000313" key="8">
    <source>
        <dbReference type="Proteomes" id="UP000008141"/>
    </source>
</evidence>
<feature type="region of interest" description="Disordered" evidence="5">
    <location>
        <begin position="379"/>
        <end position="458"/>
    </location>
</feature>
<evidence type="ECO:0000256" key="3">
    <source>
        <dbReference type="ARBA" id="ARBA00022989"/>
    </source>
</evidence>
<feature type="region of interest" description="Disordered" evidence="5">
    <location>
        <begin position="178"/>
        <end position="223"/>
    </location>
</feature>
<reference evidence="7 8" key="1">
    <citation type="journal article" date="2010" name="Plant Cell">
        <title>The Chlorella variabilis NC64A genome reveals adaptation to photosymbiosis, coevolution with viruses, and cryptic sex.</title>
        <authorList>
            <person name="Blanc G."/>
            <person name="Duncan G."/>
            <person name="Agarkova I."/>
            <person name="Borodovsky M."/>
            <person name="Gurnon J."/>
            <person name="Kuo A."/>
            <person name="Lindquist E."/>
            <person name="Lucas S."/>
            <person name="Pangilinan J."/>
            <person name="Polle J."/>
            <person name="Salamov A."/>
            <person name="Terry A."/>
            <person name="Yamada T."/>
            <person name="Dunigan D.D."/>
            <person name="Grigoriev I.V."/>
            <person name="Claverie J.M."/>
            <person name="Van Etten J.L."/>
        </authorList>
    </citation>
    <scope>NUCLEOTIDE SEQUENCE [LARGE SCALE GENOMIC DNA]</scope>
    <source>
        <strain evidence="7 8">NC64A</strain>
    </source>
</reference>
<protein>
    <submittedName>
        <fullName evidence="7">Uncharacterized protein</fullName>
    </submittedName>
</protein>
<evidence type="ECO:0000256" key="2">
    <source>
        <dbReference type="ARBA" id="ARBA00022692"/>
    </source>
</evidence>
<dbReference type="InParanoid" id="E1ZDQ0"/>
<organism evidence="8">
    <name type="scientific">Chlorella variabilis</name>
    <name type="common">Green alga</name>
    <dbReference type="NCBI Taxonomy" id="554065"/>
    <lineage>
        <taxon>Eukaryota</taxon>
        <taxon>Viridiplantae</taxon>
        <taxon>Chlorophyta</taxon>
        <taxon>core chlorophytes</taxon>
        <taxon>Trebouxiophyceae</taxon>
        <taxon>Chlorellales</taxon>
        <taxon>Chlorellaceae</taxon>
        <taxon>Chlorella clade</taxon>
        <taxon>Chlorella</taxon>
    </lineage>
</organism>
<dbReference type="InterPro" id="IPR037185">
    <property type="entry name" value="EmrE-like"/>
</dbReference>
<evidence type="ECO:0000313" key="7">
    <source>
        <dbReference type="EMBL" id="EFN56061.1"/>
    </source>
</evidence>
<dbReference type="KEGG" id="cvr:CHLNCDRAFT_145532"/>
<accession>E1ZDQ0</accession>
<dbReference type="PANTHER" id="PTHR22911">
    <property type="entry name" value="ACYL-MALONYL CONDENSING ENZYME-RELATED"/>
    <property type="match status" value="1"/>
</dbReference>
<dbReference type="GeneID" id="17355516"/>
<feature type="transmembrane region" description="Helical" evidence="6">
    <location>
        <begin position="526"/>
        <end position="545"/>
    </location>
</feature>
<evidence type="ECO:0000256" key="6">
    <source>
        <dbReference type="SAM" id="Phobius"/>
    </source>
</evidence>
<feature type="compositionally biased region" description="Pro residues" evidence="5">
    <location>
        <begin position="70"/>
        <end position="86"/>
    </location>
</feature>
<dbReference type="AlphaFoldDB" id="E1ZDQ0"/>
<keyword evidence="4 6" id="KW-0472">Membrane</keyword>
<keyword evidence="2 6" id="KW-0812">Transmembrane</keyword>
<sequence>MASECPGTSGTWYYPQQGSVASETVQFCHICILPRVAGWSPEELRWADAQAHAKRQQQACSIFKFTAPAPAAPNPAPGPNPVPAPSTPSAATPAGAAFATATAAAAGTRHFPAAHAPAAAAAPVTDGSGGSAGSVSVELQAGSQISLQLAPGGSVALRLAAPAGQPLTLSIAASGAFGASGSPAPAQQQSSSGGWQPQAPQPQAVPPAAPAAPPPGGQGAAAAAGGLSSFPNCAASSAGAGAAGAGSEPAASQAAAAEAAPAEGLLEGGRLLRSIRLDEEAGEAVRLCAADSSVTLLAAAGVAGCAGSRGRGHVWRLPFRQLDRLSRMLTRATTENLCGLRLWSRGGEGLLRRHLLPGAADALASASTAAAAAALAAGSPGAATEPGAGAGGGIQEGEQQHSEGPGLDSSAAPPQPGSPGELLRQLRAAAPQACTTSQPAPVPGWSEAGQQAAGRLHASSVDAASPSGLLSRLRQLQAQAGAAMVGGDDSGSSSEGPALWVVRGVLGFVSVACIQEAVSLLAVSDAVALAMLSPLVVAAAGTLLLRERPPQMLLVALPMATSGALLLVRPAFFQTFMGDGAAHGADSGADGGTAGLAPAAAGVAFGLAHVLSSAGAKLSVRQLAAGSSSHQAASAIVLSAGLVSALGSAAACMLQQARLVWPQHAAGWALLAGMGAASFGHQAAMTAAMQRTPATRAAPLSYLSGVWSLAADFYLFGHAPCASSIVGGAAICLGGLLVTCERAGSSGA</sequence>
<dbReference type="RefSeq" id="XP_005848163.1">
    <property type="nucleotide sequence ID" value="XM_005848101.1"/>
</dbReference>
<feature type="transmembrane region" description="Helical" evidence="6">
    <location>
        <begin position="592"/>
        <end position="611"/>
    </location>
</feature>
<name>E1ZDQ0_CHLVA</name>
<evidence type="ECO:0000256" key="1">
    <source>
        <dbReference type="ARBA" id="ARBA00004141"/>
    </source>
</evidence>
<dbReference type="OrthoDB" id="521179at2759"/>
<dbReference type="PANTHER" id="PTHR22911:SF6">
    <property type="entry name" value="SOLUTE CARRIER FAMILY 35 MEMBER G1"/>
    <property type="match status" value="1"/>
</dbReference>
<dbReference type="Proteomes" id="UP000008141">
    <property type="component" value="Unassembled WGS sequence"/>
</dbReference>
<feature type="transmembrane region" description="Helical" evidence="6">
    <location>
        <begin position="722"/>
        <end position="740"/>
    </location>
</feature>
<dbReference type="GO" id="GO:0016020">
    <property type="term" value="C:membrane"/>
    <property type="evidence" value="ECO:0007669"/>
    <property type="project" value="UniProtKB-SubCell"/>
</dbReference>
<keyword evidence="3 6" id="KW-1133">Transmembrane helix</keyword>
<keyword evidence="8" id="KW-1185">Reference proteome</keyword>
<feature type="region of interest" description="Disordered" evidence="5">
    <location>
        <begin position="70"/>
        <end position="93"/>
    </location>
</feature>
<feature type="compositionally biased region" description="Pro residues" evidence="5">
    <location>
        <begin position="199"/>
        <end position="216"/>
    </location>
</feature>
<feature type="compositionally biased region" description="Low complexity" evidence="5">
    <location>
        <begin position="178"/>
        <end position="198"/>
    </location>
</feature>
<dbReference type="EMBL" id="GL433843">
    <property type="protein sequence ID" value="EFN56061.1"/>
    <property type="molecule type" value="Genomic_DNA"/>
</dbReference>
<dbReference type="eggNOG" id="KOG4510">
    <property type="taxonomic scope" value="Eukaryota"/>
</dbReference>
<evidence type="ECO:0000256" key="4">
    <source>
        <dbReference type="ARBA" id="ARBA00023136"/>
    </source>
</evidence>